<organism evidence="2">
    <name type="scientific">marine sediment metagenome</name>
    <dbReference type="NCBI Taxonomy" id="412755"/>
    <lineage>
        <taxon>unclassified sequences</taxon>
        <taxon>metagenomes</taxon>
        <taxon>ecological metagenomes</taxon>
    </lineage>
</organism>
<evidence type="ECO:0000313" key="2">
    <source>
        <dbReference type="EMBL" id="GAF68852.1"/>
    </source>
</evidence>
<gene>
    <name evidence="2" type="ORF">S01H1_10047</name>
</gene>
<accession>X0RYM2</accession>
<feature type="region of interest" description="Disordered" evidence="1">
    <location>
        <begin position="1"/>
        <end position="21"/>
    </location>
</feature>
<evidence type="ECO:0000256" key="1">
    <source>
        <dbReference type="SAM" id="MobiDB-lite"/>
    </source>
</evidence>
<dbReference type="EMBL" id="BARS01005131">
    <property type="protein sequence ID" value="GAF68852.1"/>
    <property type="molecule type" value="Genomic_DNA"/>
</dbReference>
<sequence length="92" mass="10580">MKRKRSMRNGGSFYRKGDNNIVSDRNGFKIKASDSRKEWNGLVVGKDEWEERHPQDYVRGVKEKIAADVVRSEPATDYFIQTDTEVKAGDLT</sequence>
<reference evidence="2" key="1">
    <citation type="journal article" date="2014" name="Front. Microbiol.">
        <title>High frequency of phylogenetically diverse reductive dehalogenase-homologous genes in deep subseafloor sedimentary metagenomes.</title>
        <authorList>
            <person name="Kawai M."/>
            <person name="Futagami T."/>
            <person name="Toyoda A."/>
            <person name="Takaki Y."/>
            <person name="Nishi S."/>
            <person name="Hori S."/>
            <person name="Arai W."/>
            <person name="Tsubouchi T."/>
            <person name="Morono Y."/>
            <person name="Uchiyama I."/>
            <person name="Ito T."/>
            <person name="Fujiyama A."/>
            <person name="Inagaki F."/>
            <person name="Takami H."/>
        </authorList>
    </citation>
    <scope>NUCLEOTIDE SEQUENCE</scope>
    <source>
        <strain evidence="2">Expedition CK06-06</strain>
    </source>
</reference>
<name>X0RYM2_9ZZZZ</name>
<dbReference type="AlphaFoldDB" id="X0RYM2"/>
<proteinExistence type="predicted"/>
<protein>
    <submittedName>
        <fullName evidence="2">Uncharacterized protein</fullName>
    </submittedName>
</protein>
<comment type="caution">
    <text evidence="2">The sequence shown here is derived from an EMBL/GenBank/DDBJ whole genome shotgun (WGS) entry which is preliminary data.</text>
</comment>